<gene>
    <name evidence="1" type="ORF">T190115A13A_350003</name>
</gene>
<evidence type="ECO:0000313" key="2">
    <source>
        <dbReference type="Proteomes" id="UP001497602"/>
    </source>
</evidence>
<name>A0ABP1FEU1_9FLAO</name>
<comment type="caution">
    <text evidence="1">The sequence shown here is derived from an EMBL/GenBank/DDBJ whole genome shotgun (WGS) entry which is preliminary data.</text>
</comment>
<dbReference type="Proteomes" id="UP001497602">
    <property type="component" value="Unassembled WGS sequence"/>
</dbReference>
<keyword evidence="2" id="KW-1185">Reference proteome</keyword>
<protein>
    <submittedName>
        <fullName evidence="1">Uncharacterized protein</fullName>
    </submittedName>
</protein>
<reference evidence="1 2" key="1">
    <citation type="submission" date="2024-05" db="EMBL/GenBank/DDBJ databases">
        <authorList>
            <person name="Duchaud E."/>
        </authorList>
    </citation>
    <scope>NUCLEOTIDE SEQUENCE [LARGE SCALE GENOMIC DNA]</scope>
    <source>
        <strain evidence="1">Ena-SAMPLE-TAB-13-05-2024-13:56:06:370-140305</strain>
    </source>
</reference>
<evidence type="ECO:0000313" key="1">
    <source>
        <dbReference type="EMBL" id="CAL2107145.1"/>
    </source>
</evidence>
<accession>A0ABP1FEU1</accession>
<proteinExistence type="predicted"/>
<organism evidence="1 2">
    <name type="scientific">Tenacibaculum vairaonense</name>
    <dbReference type="NCBI Taxonomy" id="3137860"/>
    <lineage>
        <taxon>Bacteria</taxon>
        <taxon>Pseudomonadati</taxon>
        <taxon>Bacteroidota</taxon>
        <taxon>Flavobacteriia</taxon>
        <taxon>Flavobacteriales</taxon>
        <taxon>Flavobacteriaceae</taxon>
        <taxon>Tenacibaculum</taxon>
    </lineage>
</organism>
<dbReference type="RefSeq" id="WP_348738813.1">
    <property type="nucleotide sequence ID" value="NZ_CAXJRC010000028.1"/>
</dbReference>
<dbReference type="EMBL" id="CAXJRC010000028">
    <property type="protein sequence ID" value="CAL2107145.1"/>
    <property type="molecule type" value="Genomic_DNA"/>
</dbReference>
<sequence length="165" mass="19780">MLNERQMNFYDSLNYYDRCVALSKKYHKEEDGLEKTDKTQVINLIEALDYKAKYKRKENFYQILDEKNDIKFYFHFSLKYGLVEVIFGTLRETDNNGEKIGDEIGGLIGNVCGLIKYTESNDIEIYKQTRIKKPVFQNYDELKIILQDYLSFYEDFKIEFVKQYS</sequence>